<evidence type="ECO:0000313" key="2">
    <source>
        <dbReference type="Proteomes" id="UP000823749"/>
    </source>
</evidence>
<organism evidence="1 2">
    <name type="scientific">Rhododendron griersonianum</name>
    <dbReference type="NCBI Taxonomy" id="479676"/>
    <lineage>
        <taxon>Eukaryota</taxon>
        <taxon>Viridiplantae</taxon>
        <taxon>Streptophyta</taxon>
        <taxon>Embryophyta</taxon>
        <taxon>Tracheophyta</taxon>
        <taxon>Spermatophyta</taxon>
        <taxon>Magnoliopsida</taxon>
        <taxon>eudicotyledons</taxon>
        <taxon>Gunneridae</taxon>
        <taxon>Pentapetalae</taxon>
        <taxon>asterids</taxon>
        <taxon>Ericales</taxon>
        <taxon>Ericaceae</taxon>
        <taxon>Ericoideae</taxon>
        <taxon>Rhodoreae</taxon>
        <taxon>Rhododendron</taxon>
    </lineage>
</organism>
<dbReference type="EMBL" id="JACTNZ010000006">
    <property type="protein sequence ID" value="KAG5544426.1"/>
    <property type="molecule type" value="Genomic_DNA"/>
</dbReference>
<dbReference type="Proteomes" id="UP000823749">
    <property type="component" value="Chromosome 6"/>
</dbReference>
<proteinExistence type="predicted"/>
<protein>
    <submittedName>
        <fullName evidence="1">Uncharacterized protein</fullName>
    </submittedName>
</protein>
<dbReference type="AlphaFoldDB" id="A0AAV6JW71"/>
<name>A0AAV6JW71_9ERIC</name>
<reference evidence="1 2" key="1">
    <citation type="submission" date="2020-08" db="EMBL/GenBank/DDBJ databases">
        <title>Plant Genome Project.</title>
        <authorList>
            <person name="Zhang R.-G."/>
        </authorList>
    </citation>
    <scope>NUCLEOTIDE SEQUENCE [LARGE SCALE GENOMIC DNA]</scope>
    <source>
        <strain evidence="1">WSP0</strain>
        <tissue evidence="1">Leaf</tissue>
    </source>
</reference>
<keyword evidence="2" id="KW-1185">Reference proteome</keyword>
<sequence>MINTKGYELFQVILYTDYMDLSKDPYRRLEMAAIMVAGKQESLISSMGRKHAPNRHTFYQTQRLEA</sequence>
<comment type="caution">
    <text evidence="1">The sequence shown here is derived from an EMBL/GenBank/DDBJ whole genome shotgun (WGS) entry which is preliminary data.</text>
</comment>
<gene>
    <name evidence="1" type="ORF">RHGRI_016998</name>
</gene>
<evidence type="ECO:0000313" key="1">
    <source>
        <dbReference type="EMBL" id="KAG5544426.1"/>
    </source>
</evidence>
<accession>A0AAV6JW71</accession>